<organism evidence="1 2">
    <name type="scientific">Silurus asotus</name>
    <name type="common">Amur catfish</name>
    <name type="synonym">Parasilurus asotus</name>
    <dbReference type="NCBI Taxonomy" id="30991"/>
    <lineage>
        <taxon>Eukaryota</taxon>
        <taxon>Metazoa</taxon>
        <taxon>Chordata</taxon>
        <taxon>Craniata</taxon>
        <taxon>Vertebrata</taxon>
        <taxon>Euteleostomi</taxon>
        <taxon>Actinopterygii</taxon>
        <taxon>Neopterygii</taxon>
        <taxon>Teleostei</taxon>
        <taxon>Ostariophysi</taxon>
        <taxon>Siluriformes</taxon>
        <taxon>Siluridae</taxon>
        <taxon>Silurus</taxon>
    </lineage>
</organism>
<evidence type="ECO:0000313" key="1">
    <source>
        <dbReference type="EMBL" id="KAI5626892.1"/>
    </source>
</evidence>
<keyword evidence="2" id="KW-1185">Reference proteome</keyword>
<dbReference type="EMBL" id="MU551526">
    <property type="protein sequence ID" value="KAI5626892.1"/>
    <property type="molecule type" value="Genomic_DNA"/>
</dbReference>
<gene>
    <name evidence="1" type="ORF">C0J50_13390</name>
</gene>
<evidence type="ECO:0000313" key="2">
    <source>
        <dbReference type="Proteomes" id="UP001205998"/>
    </source>
</evidence>
<accession>A0AAD5FT02</accession>
<proteinExistence type="predicted"/>
<comment type="caution">
    <text evidence="1">The sequence shown here is derived from an EMBL/GenBank/DDBJ whole genome shotgun (WGS) entry which is preliminary data.</text>
</comment>
<dbReference type="AlphaFoldDB" id="A0AAD5FT02"/>
<name>A0AAD5FT02_SILAS</name>
<protein>
    <submittedName>
        <fullName evidence="1">Uncharacterized protein</fullName>
    </submittedName>
</protein>
<sequence>MLHVSASFMNILHPHEHRAVTMRTVRACVEKVVRMRSENRAGDADRLVTGVGRGEDECTLPQGEVSCTINTQELGWTSAGITNNMDWLMGLAPEVIVSLHSTTIETQCEPALRKHKHHYQGKAVLETHMGKKEAAQKSACSLFYPLTGNRRFGCARRQSETPCAADTSVPKPCFSMRFKRNGSYTLNRLLTNTQQTFHKPHLNQGTLAVLATNLTYSKDPDNQSLCS</sequence>
<dbReference type="Proteomes" id="UP001205998">
    <property type="component" value="Unassembled WGS sequence"/>
</dbReference>
<reference evidence="1" key="1">
    <citation type="submission" date="2018-07" db="EMBL/GenBank/DDBJ databases">
        <title>Comparative genomics of catfishes provides insights into carnivory and benthic adaptation.</title>
        <authorList>
            <person name="Zhang Y."/>
            <person name="Wang D."/>
            <person name="Peng Z."/>
            <person name="Zheng S."/>
            <person name="Shao F."/>
            <person name="Tao W."/>
        </authorList>
    </citation>
    <scope>NUCLEOTIDE SEQUENCE</scope>
    <source>
        <strain evidence="1">Chongqing</strain>
    </source>
</reference>